<accession>A0AAD0W3I8</accession>
<organism evidence="1 2">
    <name type="scientific">Pseudoalteromonas piscicida</name>
    <dbReference type="NCBI Taxonomy" id="43662"/>
    <lineage>
        <taxon>Bacteria</taxon>
        <taxon>Pseudomonadati</taxon>
        <taxon>Pseudomonadota</taxon>
        <taxon>Gammaproteobacteria</taxon>
        <taxon>Alteromonadales</taxon>
        <taxon>Pseudoalteromonadaceae</taxon>
        <taxon>Pseudoalteromonas</taxon>
    </lineage>
</organism>
<proteinExistence type="predicted"/>
<name>A0AAD0W3I8_PSEO7</name>
<evidence type="ECO:0000313" key="1">
    <source>
        <dbReference type="EMBL" id="AXR01612.1"/>
    </source>
</evidence>
<dbReference type="EMBL" id="CP031761">
    <property type="protein sequence ID" value="AXR01612.1"/>
    <property type="molecule type" value="Genomic_DNA"/>
</dbReference>
<dbReference type="Proteomes" id="UP000258102">
    <property type="component" value="Chromosome 1"/>
</dbReference>
<reference evidence="1 2" key="1">
    <citation type="submission" date="2018-08" db="EMBL/GenBank/DDBJ databases">
        <title>Whole Genome Sequences of Two Pseudoalteromonas piscicida Strains, DE1-A and DE2-A, which Exhibit Strong Antibacterial Activity against Vibrio vulnificus.</title>
        <authorList>
            <person name="Richards G.P."/>
            <person name="Needleman D.S."/>
            <person name="Watson M.A."/>
            <person name="Polson S.W."/>
        </authorList>
    </citation>
    <scope>NUCLEOTIDE SEQUENCE [LARGE SCALE GENOMIC DNA]</scope>
    <source>
        <strain evidence="1 2">DE2-A</strain>
    </source>
</reference>
<sequence length="63" mass="6781">MKSNIAEQLAPHYIAAFLSKCGCETFAEVAEAMQVMIDTSKETQTAYAQNGEAQKAVTVPSIN</sequence>
<dbReference type="AlphaFoldDB" id="A0AAD0W3I8"/>
<gene>
    <name evidence="1" type="ORF">D0511_05635</name>
</gene>
<evidence type="ECO:0000313" key="2">
    <source>
        <dbReference type="Proteomes" id="UP000258102"/>
    </source>
</evidence>
<protein>
    <submittedName>
        <fullName evidence="1">Uncharacterized protein</fullName>
    </submittedName>
</protein>
<dbReference type="RefSeq" id="WP_088531215.1">
    <property type="nucleotide sequence ID" value="NZ_CP021646.1"/>
</dbReference>
<dbReference type="KEGG" id="ppis:B1L02_12095"/>